<accession>A0A7X0BZG4</accession>
<comment type="caution">
    <text evidence="1">The sequence shown here is derived from an EMBL/GenBank/DDBJ whole genome shotgun (WGS) entry which is preliminary data.</text>
</comment>
<reference evidence="1 2" key="1">
    <citation type="submission" date="2020-08" db="EMBL/GenBank/DDBJ databases">
        <title>Sequencing the genomes of 1000 actinobacteria strains.</title>
        <authorList>
            <person name="Klenk H.-P."/>
        </authorList>
    </citation>
    <scope>NUCLEOTIDE SEQUENCE [LARGE SCALE GENOMIC DNA]</scope>
    <source>
        <strain evidence="1 2">DSM 45913</strain>
    </source>
</reference>
<dbReference type="Proteomes" id="UP000583800">
    <property type="component" value="Unassembled WGS sequence"/>
</dbReference>
<gene>
    <name evidence="1" type="ORF">FHU36_000845</name>
</gene>
<sequence length="172" mass="19318">MTTIETVSFDLRVSYRQAYLIDVGTMVPEAFPNDHPEHPVGIIRVKDDKALLVTGLHTGKVGFSVAVTDHDPGADTDGYEDIVEISFRSQIGRVWLCEWAGERVHELPELSSGPGWYRLRYHAVNMDTGAEVNSSMDVVVDRYLLQIWPQSVSTPRVVKSTSHQLSYWRSAS</sequence>
<evidence type="ECO:0000313" key="1">
    <source>
        <dbReference type="EMBL" id="MBB6344336.1"/>
    </source>
</evidence>
<name>A0A7X0BZG4_9ACTN</name>
<evidence type="ECO:0000313" key="2">
    <source>
        <dbReference type="Proteomes" id="UP000583800"/>
    </source>
</evidence>
<protein>
    <submittedName>
        <fullName evidence="1">Uncharacterized protein</fullName>
    </submittedName>
</protein>
<organism evidence="1 2">
    <name type="scientific">Nonomuraea muscovyensis</name>
    <dbReference type="NCBI Taxonomy" id="1124761"/>
    <lineage>
        <taxon>Bacteria</taxon>
        <taxon>Bacillati</taxon>
        <taxon>Actinomycetota</taxon>
        <taxon>Actinomycetes</taxon>
        <taxon>Streptosporangiales</taxon>
        <taxon>Streptosporangiaceae</taxon>
        <taxon>Nonomuraea</taxon>
    </lineage>
</organism>
<dbReference type="RefSeq" id="WP_185082469.1">
    <property type="nucleotide sequence ID" value="NZ_JACHJB010000001.1"/>
</dbReference>
<proteinExistence type="predicted"/>
<dbReference type="EMBL" id="JACHJB010000001">
    <property type="protein sequence ID" value="MBB6344336.1"/>
    <property type="molecule type" value="Genomic_DNA"/>
</dbReference>
<dbReference type="AlphaFoldDB" id="A0A7X0BZG4"/>
<keyword evidence="2" id="KW-1185">Reference proteome</keyword>